<reference evidence="3" key="1">
    <citation type="submission" date="2018-12" db="EMBL/GenBank/DDBJ databases">
        <title>Genome sequence of Peanibacillus sp.</title>
        <authorList>
            <person name="Subramani G."/>
            <person name="Srinivasan S."/>
            <person name="Kim M.K."/>
        </authorList>
    </citation>
    <scope>NUCLEOTIDE SEQUENCE [LARGE SCALE GENOMIC DNA]</scope>
    <source>
        <strain evidence="3">18JY67-1</strain>
    </source>
</reference>
<name>A0A3S8ZXX7_9BACL</name>
<evidence type="ECO:0000259" key="1">
    <source>
        <dbReference type="Pfam" id="PF13088"/>
    </source>
</evidence>
<dbReference type="OrthoDB" id="41724at2"/>
<gene>
    <name evidence="2" type="ORF">EJC50_00710</name>
</gene>
<dbReference type="SUPFAM" id="SSF50939">
    <property type="entry name" value="Sialidases"/>
    <property type="match status" value="1"/>
</dbReference>
<keyword evidence="3" id="KW-1185">Reference proteome</keyword>
<evidence type="ECO:0000313" key="3">
    <source>
        <dbReference type="Proteomes" id="UP000272528"/>
    </source>
</evidence>
<dbReference type="PANTHER" id="PTHR43752">
    <property type="entry name" value="BNR/ASP-BOX REPEAT FAMILY PROTEIN"/>
    <property type="match status" value="1"/>
</dbReference>
<organism evidence="2 3">
    <name type="scientific">Paenibacillus albus</name>
    <dbReference type="NCBI Taxonomy" id="2495582"/>
    <lineage>
        <taxon>Bacteria</taxon>
        <taxon>Bacillati</taxon>
        <taxon>Bacillota</taxon>
        <taxon>Bacilli</taxon>
        <taxon>Bacillales</taxon>
        <taxon>Paenibacillaceae</taxon>
        <taxon>Paenibacillus</taxon>
    </lineage>
</organism>
<dbReference type="Proteomes" id="UP000272528">
    <property type="component" value="Chromosome"/>
</dbReference>
<proteinExistence type="predicted"/>
<accession>A0A3S8ZXX7</accession>
<dbReference type="EMBL" id="CP034437">
    <property type="protein sequence ID" value="AZN38360.1"/>
    <property type="molecule type" value="Genomic_DNA"/>
</dbReference>
<dbReference type="AlphaFoldDB" id="A0A3S8ZXX7"/>
<dbReference type="Gene3D" id="2.120.10.10">
    <property type="match status" value="1"/>
</dbReference>
<dbReference type="PANTHER" id="PTHR43752:SF2">
    <property type="entry name" value="BNR_ASP-BOX REPEAT FAMILY PROTEIN"/>
    <property type="match status" value="1"/>
</dbReference>
<protein>
    <submittedName>
        <fullName evidence="2">Neuraminidase (Sialidase)</fullName>
    </submittedName>
</protein>
<dbReference type="KEGG" id="palb:EJC50_00710"/>
<dbReference type="CDD" id="cd15482">
    <property type="entry name" value="Sialidase_non-viral"/>
    <property type="match status" value="1"/>
</dbReference>
<dbReference type="InterPro" id="IPR036278">
    <property type="entry name" value="Sialidase_sf"/>
</dbReference>
<dbReference type="Pfam" id="PF13088">
    <property type="entry name" value="BNR_2"/>
    <property type="match status" value="1"/>
</dbReference>
<evidence type="ECO:0000313" key="2">
    <source>
        <dbReference type="EMBL" id="AZN38360.1"/>
    </source>
</evidence>
<feature type="domain" description="Sialidase" evidence="1">
    <location>
        <begin position="36"/>
        <end position="323"/>
    </location>
</feature>
<sequence>MVTNGTQVIAKKQYIFEEGQPFRSSHASTVAVLPSGEVVAAWFAGKHEKSSDVAIWMSRRVNGIWSDPYKAADEEGIAHWNPVLYAHGSSLMLFYKVGHEITDWATYVSSSEDGGLTWEQPRELVPGDVGGRGPVRNKPIALPDGTLLAPASVERHDPAAEGKQIWEAFVDISQDNGKTWARSELVPMDLASYVGTDHWFAKGLIQPTLWSSGGEHVHMLLRSTEGWIFRSDSEDNGRTWCLAYRTSLPNNNSGIDATLMDNGKLALVFNPVAGYATDSPRTPLVVRFSADNGMTWVDEFVLEHEPGEYSYPAIVSKGNELYITYTWNRDRIAFWTLTVE</sequence>
<dbReference type="InterPro" id="IPR011040">
    <property type="entry name" value="Sialidase"/>
</dbReference>